<organism evidence="1 2">
    <name type="scientific">Deinococcus ruber</name>
    <dbReference type="NCBI Taxonomy" id="1848197"/>
    <lineage>
        <taxon>Bacteria</taxon>
        <taxon>Thermotogati</taxon>
        <taxon>Deinococcota</taxon>
        <taxon>Deinococci</taxon>
        <taxon>Deinococcales</taxon>
        <taxon>Deinococcaceae</taxon>
        <taxon>Deinococcus</taxon>
    </lineage>
</organism>
<gene>
    <name evidence="1" type="ORF">GCM10008957_37560</name>
</gene>
<dbReference type="Proteomes" id="UP000603865">
    <property type="component" value="Unassembled WGS sequence"/>
</dbReference>
<protein>
    <recommendedName>
        <fullName evidence="3">DUF177 domain-containing protein</fullName>
    </recommendedName>
</protein>
<reference evidence="1" key="1">
    <citation type="journal article" date="2014" name="Int. J. Syst. Evol. Microbiol.">
        <title>Complete genome sequence of Corynebacterium casei LMG S-19264T (=DSM 44701T), isolated from a smear-ripened cheese.</title>
        <authorList>
            <consortium name="US DOE Joint Genome Institute (JGI-PGF)"/>
            <person name="Walter F."/>
            <person name="Albersmeier A."/>
            <person name="Kalinowski J."/>
            <person name="Ruckert C."/>
        </authorList>
    </citation>
    <scope>NUCLEOTIDE SEQUENCE</scope>
    <source>
        <strain evidence="1">JCM 31311</strain>
    </source>
</reference>
<proteinExistence type="predicted"/>
<evidence type="ECO:0000313" key="2">
    <source>
        <dbReference type="Proteomes" id="UP000603865"/>
    </source>
</evidence>
<name>A0A918CHJ4_9DEIO</name>
<reference evidence="1" key="2">
    <citation type="submission" date="2020-09" db="EMBL/GenBank/DDBJ databases">
        <authorList>
            <person name="Sun Q."/>
            <person name="Ohkuma M."/>
        </authorList>
    </citation>
    <scope>NUCLEOTIDE SEQUENCE</scope>
    <source>
        <strain evidence="1">JCM 31311</strain>
    </source>
</reference>
<dbReference type="InterPro" id="IPR003772">
    <property type="entry name" value="YceD"/>
</dbReference>
<dbReference type="RefSeq" id="WP_189092043.1">
    <property type="nucleotide sequence ID" value="NZ_BMQL01000027.1"/>
</dbReference>
<accession>A0A918CHJ4</accession>
<evidence type="ECO:0008006" key="3">
    <source>
        <dbReference type="Google" id="ProtNLM"/>
    </source>
</evidence>
<dbReference type="Pfam" id="PF02620">
    <property type="entry name" value="YceD"/>
    <property type="match status" value="1"/>
</dbReference>
<comment type="caution">
    <text evidence="1">The sequence shown here is derived from an EMBL/GenBank/DDBJ whole genome shotgun (WGS) entry which is preliminary data.</text>
</comment>
<keyword evidence="2" id="KW-1185">Reference proteome</keyword>
<sequence>MNDDTPRIHLGSLLRGSGDASVSGEVQELHYEQAGKPQTLRFAVPAPYGIDVNPLEGNELWLQGYFEPTLDQECSRCLKPVTVPLDLKLGTLMQYRPAVQEPFLEEADSGEELLIFGNPDLDLSSYLAEMALLSSPLSVLHDPNCKGLCQVCGHDLNEGPCEHSAAVPIEQEHPTELGVPEGSQHAHQNPFAALQGLNLPDE</sequence>
<dbReference type="AlphaFoldDB" id="A0A918CHJ4"/>
<dbReference type="EMBL" id="BMQL01000027">
    <property type="protein sequence ID" value="GGR21768.1"/>
    <property type="molecule type" value="Genomic_DNA"/>
</dbReference>
<evidence type="ECO:0000313" key="1">
    <source>
        <dbReference type="EMBL" id="GGR21768.1"/>
    </source>
</evidence>